<organism evidence="1 2">
    <name type="scientific">Sphingobacterium daejeonense</name>
    <dbReference type="NCBI Taxonomy" id="371142"/>
    <lineage>
        <taxon>Bacteria</taxon>
        <taxon>Pseudomonadati</taxon>
        <taxon>Bacteroidota</taxon>
        <taxon>Sphingobacteriia</taxon>
        <taxon>Sphingobacteriales</taxon>
        <taxon>Sphingobacteriaceae</taxon>
        <taxon>Sphingobacterium</taxon>
    </lineage>
</organism>
<protein>
    <submittedName>
        <fullName evidence="1">Uncharacterized protein</fullName>
    </submittedName>
</protein>
<accession>A0ABW3RHZ5</accession>
<name>A0ABW3RHZ5_9SPHI</name>
<keyword evidence="2" id="KW-1185">Reference proteome</keyword>
<dbReference type="Proteomes" id="UP001597205">
    <property type="component" value="Unassembled WGS sequence"/>
</dbReference>
<evidence type="ECO:0000313" key="2">
    <source>
        <dbReference type="Proteomes" id="UP001597205"/>
    </source>
</evidence>
<gene>
    <name evidence="1" type="ORF">ACFQ2C_02620</name>
</gene>
<comment type="caution">
    <text evidence="1">The sequence shown here is derived from an EMBL/GenBank/DDBJ whole genome shotgun (WGS) entry which is preliminary data.</text>
</comment>
<dbReference type="RefSeq" id="WP_380894641.1">
    <property type="nucleotide sequence ID" value="NZ_JBHTKY010000002.1"/>
</dbReference>
<sequence>METQKRHLLKRFLDGQCSSLEELQVDRLLGTEEGRSFFRGYMLELDLEAGLYKMKGINEKDLDSRVLQWKSKLNEAINPKKDQIVRTQLIGFLKKIMRWTQSLMRKFAAR</sequence>
<dbReference type="EMBL" id="JBHTKY010000002">
    <property type="protein sequence ID" value="MFD1164491.1"/>
    <property type="molecule type" value="Genomic_DNA"/>
</dbReference>
<reference evidence="2" key="1">
    <citation type="journal article" date="2019" name="Int. J. Syst. Evol. Microbiol.">
        <title>The Global Catalogue of Microorganisms (GCM) 10K type strain sequencing project: providing services to taxonomists for standard genome sequencing and annotation.</title>
        <authorList>
            <consortium name="The Broad Institute Genomics Platform"/>
            <consortium name="The Broad Institute Genome Sequencing Center for Infectious Disease"/>
            <person name="Wu L."/>
            <person name="Ma J."/>
        </authorList>
    </citation>
    <scope>NUCLEOTIDE SEQUENCE [LARGE SCALE GENOMIC DNA]</scope>
    <source>
        <strain evidence="2">CCUG 52468</strain>
    </source>
</reference>
<proteinExistence type="predicted"/>
<evidence type="ECO:0000313" key="1">
    <source>
        <dbReference type="EMBL" id="MFD1164491.1"/>
    </source>
</evidence>